<evidence type="ECO:0000259" key="2">
    <source>
        <dbReference type="PROSITE" id="PS50235"/>
    </source>
</evidence>
<dbReference type="GeneID" id="122142367"/>
<proteinExistence type="predicted"/>
<dbReference type="OrthoDB" id="292964at2759"/>
<dbReference type="InterPro" id="IPR001394">
    <property type="entry name" value="Peptidase_C19_UCH"/>
</dbReference>
<dbReference type="GO" id="GO:0005829">
    <property type="term" value="C:cytosol"/>
    <property type="evidence" value="ECO:0007669"/>
    <property type="project" value="TreeGrafter"/>
</dbReference>
<reference evidence="3" key="1">
    <citation type="submission" date="2025-08" db="UniProtKB">
        <authorList>
            <consortium name="RefSeq"/>
        </authorList>
    </citation>
    <scope>IDENTIFICATION</scope>
    <source>
        <tissue evidence="3">Muscle</tissue>
    </source>
</reference>
<feature type="domain" description="USP" evidence="2">
    <location>
        <begin position="1"/>
        <end position="271"/>
    </location>
</feature>
<dbReference type="GO" id="GO:0016579">
    <property type="term" value="P:protein deubiquitination"/>
    <property type="evidence" value="ECO:0007669"/>
    <property type="project" value="InterPro"/>
</dbReference>
<dbReference type="InterPro" id="IPR050164">
    <property type="entry name" value="Peptidase_C19"/>
</dbReference>
<accession>A0A9Q9XW71</accession>
<dbReference type="PANTHER" id="PTHR24006:SF899">
    <property type="entry name" value="UBIQUITIN CARBOXYL-TERMINAL HYDROLASE"/>
    <property type="match status" value="1"/>
</dbReference>
<dbReference type="PROSITE" id="PS50235">
    <property type="entry name" value="USP_3"/>
    <property type="match status" value="1"/>
</dbReference>
<organism evidence="3">
    <name type="scientific">Cyprinus carpio</name>
    <name type="common">Common carp</name>
    <dbReference type="NCBI Taxonomy" id="7962"/>
    <lineage>
        <taxon>Eukaryota</taxon>
        <taxon>Metazoa</taxon>
        <taxon>Chordata</taxon>
        <taxon>Craniata</taxon>
        <taxon>Vertebrata</taxon>
        <taxon>Euteleostomi</taxon>
        <taxon>Actinopterygii</taxon>
        <taxon>Neopterygii</taxon>
        <taxon>Teleostei</taxon>
        <taxon>Ostariophysi</taxon>
        <taxon>Cypriniformes</taxon>
        <taxon>Cyprinidae</taxon>
        <taxon>Cyprininae</taxon>
        <taxon>Cyprinus</taxon>
    </lineage>
</organism>
<name>A0A9Q9XW71_CYPCA</name>
<dbReference type="PANTHER" id="PTHR24006">
    <property type="entry name" value="UBIQUITIN CARBOXYL-TERMINAL HYDROLASE"/>
    <property type="match status" value="1"/>
</dbReference>
<dbReference type="AlphaFoldDB" id="A0A9Q9XW71"/>
<dbReference type="PROSITE" id="PS00973">
    <property type="entry name" value="USP_2"/>
    <property type="match status" value="1"/>
</dbReference>
<dbReference type="Pfam" id="PF00443">
    <property type="entry name" value="UCH"/>
    <property type="match status" value="1"/>
</dbReference>
<dbReference type="InterPro" id="IPR028889">
    <property type="entry name" value="USP"/>
</dbReference>
<gene>
    <name evidence="3" type="primary">LOC122142367</name>
</gene>
<evidence type="ECO:0000256" key="1">
    <source>
        <dbReference type="SAM" id="MobiDB-lite"/>
    </source>
</evidence>
<protein>
    <submittedName>
        <fullName evidence="3">Ubiquitin carboxyl-terminal hydrolase 12-like</fullName>
    </submittedName>
</protein>
<evidence type="ECO:0000313" key="3">
    <source>
        <dbReference type="RefSeq" id="XP_042608720.1"/>
    </source>
</evidence>
<dbReference type="Proteomes" id="UP001155660">
    <property type="component" value="Chromosome B25"/>
</dbReference>
<feature type="region of interest" description="Disordered" evidence="1">
    <location>
        <begin position="85"/>
        <end position="113"/>
    </location>
</feature>
<feature type="compositionally biased region" description="Polar residues" evidence="1">
    <location>
        <begin position="98"/>
        <end position="112"/>
    </location>
</feature>
<sequence>MLLSSAEGLQAFVCRGNPKPNDRFLIIWKVLYSLGHGLLTQRVKYRHTDKTITRSSREKFGQQITFNLKLKACSVLFPFQNSQQSKEKQTHMMPSPPKEQNNPLPQTNAQDTCSKKHTKDDFCAVTISETSPHLMRYIGLENQGATCYLNTVLQILFRTEEFREAVESLQEVPSVLVLHLERFEFDYDTMCYVKNYSSVQIPLQLSVKEEAGVNHTYDLYAIVNHSGSLNGGHYYADIKDENGWYRFDDSVVYRLEVLFKSRVLMRCSGDRSTGGEDVQVCLVGWAQPLWWATLIPPRTLVTFPPP</sequence>
<dbReference type="InterPro" id="IPR018200">
    <property type="entry name" value="USP_CS"/>
</dbReference>
<dbReference type="KEGG" id="ccar:122142367"/>
<dbReference type="GO" id="GO:0004843">
    <property type="term" value="F:cysteine-type deubiquitinase activity"/>
    <property type="evidence" value="ECO:0007669"/>
    <property type="project" value="InterPro"/>
</dbReference>
<dbReference type="RefSeq" id="XP_042608720.1">
    <property type="nucleotide sequence ID" value="XM_042752786.1"/>
</dbReference>
<dbReference type="GO" id="GO:0005634">
    <property type="term" value="C:nucleus"/>
    <property type="evidence" value="ECO:0007669"/>
    <property type="project" value="TreeGrafter"/>
</dbReference>
<dbReference type="CDD" id="cd02257">
    <property type="entry name" value="Peptidase_C19"/>
    <property type="match status" value="1"/>
</dbReference>